<reference evidence="3 4" key="1">
    <citation type="submission" date="2019-11" db="EMBL/GenBank/DDBJ databases">
        <authorList>
            <person name="Li X."/>
        </authorList>
    </citation>
    <scope>NUCLEOTIDE SEQUENCE [LARGE SCALE GENOMIC DNA]</scope>
    <source>
        <strain evidence="3 4">L9</strain>
    </source>
</reference>
<dbReference type="SUPFAM" id="SSF56601">
    <property type="entry name" value="beta-lactamase/transpeptidase-like"/>
    <property type="match status" value="1"/>
</dbReference>
<evidence type="ECO:0000313" key="3">
    <source>
        <dbReference type="EMBL" id="MUK90289.1"/>
    </source>
</evidence>
<keyword evidence="3" id="KW-0645">Protease</keyword>
<keyword evidence="3" id="KW-0121">Carboxypeptidase</keyword>
<keyword evidence="4" id="KW-1185">Reference proteome</keyword>
<dbReference type="RefSeq" id="WP_425495064.1">
    <property type="nucleotide sequence ID" value="NZ_WOCA01000019.1"/>
</dbReference>
<organism evidence="3 4">
    <name type="scientific">Ornithinibacillus caprae</name>
    <dbReference type="NCBI Taxonomy" id="2678566"/>
    <lineage>
        <taxon>Bacteria</taxon>
        <taxon>Bacillati</taxon>
        <taxon>Bacillota</taxon>
        <taxon>Bacilli</taxon>
        <taxon>Bacillales</taxon>
        <taxon>Bacillaceae</taxon>
        <taxon>Ornithinibacillus</taxon>
    </lineage>
</organism>
<name>A0A6N8FQG9_9BACI</name>
<evidence type="ECO:0000313" key="4">
    <source>
        <dbReference type="Proteomes" id="UP000469125"/>
    </source>
</evidence>
<dbReference type="PANTHER" id="PTHR30023">
    <property type="entry name" value="D-ALANYL-D-ALANINE CARBOXYPEPTIDASE"/>
    <property type="match status" value="1"/>
</dbReference>
<dbReference type="GO" id="GO:0006508">
    <property type="term" value="P:proteolysis"/>
    <property type="evidence" value="ECO:0007669"/>
    <property type="project" value="InterPro"/>
</dbReference>
<dbReference type="AlphaFoldDB" id="A0A6N8FQG9"/>
<dbReference type="Proteomes" id="UP000469125">
    <property type="component" value="Unassembled WGS sequence"/>
</dbReference>
<proteinExistence type="inferred from homology"/>
<dbReference type="NCBIfam" id="TIGR00666">
    <property type="entry name" value="PBP4"/>
    <property type="match status" value="1"/>
</dbReference>
<gene>
    <name evidence="3" type="primary">dacB</name>
    <name evidence="3" type="ORF">GMD78_18095</name>
</gene>
<comment type="caution">
    <text evidence="3">The sequence shown here is derived from an EMBL/GenBank/DDBJ whole genome shotgun (WGS) entry which is preliminary data.</text>
</comment>
<dbReference type="GO" id="GO:0009002">
    <property type="term" value="F:serine-type D-Ala-D-Ala carboxypeptidase activity"/>
    <property type="evidence" value="ECO:0007669"/>
    <property type="project" value="UniProtKB-EC"/>
</dbReference>
<dbReference type="Gene3D" id="3.40.710.10">
    <property type="entry name" value="DD-peptidase/beta-lactamase superfamily"/>
    <property type="match status" value="2"/>
</dbReference>
<comment type="similarity">
    <text evidence="1">Belongs to the peptidase S13 family.</text>
</comment>
<dbReference type="Pfam" id="PF02113">
    <property type="entry name" value="Peptidase_S13"/>
    <property type="match status" value="1"/>
</dbReference>
<dbReference type="InterPro" id="IPR012338">
    <property type="entry name" value="Beta-lactam/transpept-like"/>
</dbReference>
<keyword evidence="2 3" id="KW-0378">Hydrolase</keyword>
<dbReference type="EMBL" id="WOCA01000019">
    <property type="protein sequence ID" value="MUK90289.1"/>
    <property type="molecule type" value="Genomic_DNA"/>
</dbReference>
<dbReference type="GO" id="GO:0000270">
    <property type="term" value="P:peptidoglycan metabolic process"/>
    <property type="evidence" value="ECO:0007669"/>
    <property type="project" value="TreeGrafter"/>
</dbReference>
<dbReference type="PANTHER" id="PTHR30023:SF0">
    <property type="entry name" value="PENICILLIN-SENSITIVE CARBOXYPEPTIDASE A"/>
    <property type="match status" value="1"/>
</dbReference>
<dbReference type="EC" id="3.4.16.4" evidence="3"/>
<evidence type="ECO:0000256" key="1">
    <source>
        <dbReference type="ARBA" id="ARBA00006096"/>
    </source>
</evidence>
<dbReference type="InterPro" id="IPR000667">
    <property type="entry name" value="Peptidase_S13"/>
</dbReference>
<dbReference type="PRINTS" id="PR00922">
    <property type="entry name" value="DADACBPTASE3"/>
</dbReference>
<evidence type="ECO:0000256" key="2">
    <source>
        <dbReference type="ARBA" id="ARBA00022801"/>
    </source>
</evidence>
<dbReference type="Gene3D" id="3.50.80.20">
    <property type="entry name" value="D-Ala-D-Ala carboxypeptidase C, peptidase S13"/>
    <property type="match status" value="1"/>
</dbReference>
<protein>
    <submittedName>
        <fullName evidence="3">D-alanyl-D-alanine carboxypeptidase/D-alanyl-D-alanine-endopeptidase</fullName>
        <ecNumber evidence="3">3.4.16.4</ecNumber>
    </submittedName>
</protein>
<sequence>MLKFFKLGVGLLLIFFIGIAIVMFSSSPDTRQAQSVEGKNTLKQESKEVISNRDVVQLTKLEDYIKNEPILNGALVGISVRSAANGALLYEQLGNTRLRPASNMKLLTGYAALSVLGEDHRFPTELWANGEVKGNILEGDLILKGKGDPTLVPEDFEAFAKKVKESGIKEINGDLIGDDTWYDDVRLSRDLDWSDEHWYYGAQISALTASPDKDYDSGSVIVKVSPGSKPGDQPTISVSPDTTYIKIESTAETVASEEEEDLTLNRKHGENTITIEGPIPVGSPSITEWMAVWEPSLYAMDLFGHALQEQGITWTGMVKQGRVNKNSNLLYAHKSMPLSELLIPFMKLSNNVHGEILVKEMGKQVHDEGSWEKGIEVMEEELKKIGLDIENLVIRDGSGISHVTLLPPNELTKLLYAAMDEPWFETYFGSLPVAGNPERMIGGTLRFRMGDLSVQAKTGTIAGVSTLSGYITDEGKETLIFSILLNNLLDEEDGPQVIDRMVEYIREDL</sequence>
<accession>A0A6N8FQG9</accession>